<dbReference type="AlphaFoldDB" id="A0A935MJ61"/>
<evidence type="ECO:0000313" key="3">
    <source>
        <dbReference type="Proteomes" id="UP000726105"/>
    </source>
</evidence>
<protein>
    <submittedName>
        <fullName evidence="2">Uncharacterized protein</fullName>
    </submittedName>
</protein>
<dbReference type="EMBL" id="JADJIB010000013">
    <property type="protein sequence ID" value="MBK7274842.1"/>
    <property type="molecule type" value="Genomic_DNA"/>
</dbReference>
<gene>
    <name evidence="2" type="ORF">IPI13_17440</name>
</gene>
<feature type="region of interest" description="Disordered" evidence="1">
    <location>
        <begin position="1"/>
        <end position="49"/>
    </location>
</feature>
<evidence type="ECO:0000313" key="2">
    <source>
        <dbReference type="EMBL" id="MBK7274842.1"/>
    </source>
</evidence>
<accession>A0A935MJ61</accession>
<name>A0A935MJ61_9MICO</name>
<proteinExistence type="predicted"/>
<evidence type="ECO:0000256" key="1">
    <source>
        <dbReference type="SAM" id="MobiDB-lite"/>
    </source>
</evidence>
<sequence>MPLCAHPDLPGQVADLINPEAFPGWEPIEPPAESDPTPEPRDSAAETEE</sequence>
<dbReference type="Proteomes" id="UP000726105">
    <property type="component" value="Unassembled WGS sequence"/>
</dbReference>
<comment type="caution">
    <text evidence="2">The sequence shown here is derived from an EMBL/GenBank/DDBJ whole genome shotgun (WGS) entry which is preliminary data.</text>
</comment>
<reference evidence="2 3" key="1">
    <citation type="submission" date="2020-10" db="EMBL/GenBank/DDBJ databases">
        <title>Connecting structure to function with the recovery of over 1000 high-quality activated sludge metagenome-assembled genomes encoding full-length rRNA genes using long-read sequencing.</title>
        <authorList>
            <person name="Singleton C.M."/>
            <person name="Petriglieri F."/>
            <person name="Kristensen J.M."/>
            <person name="Kirkegaard R.H."/>
            <person name="Michaelsen T.Y."/>
            <person name="Andersen M.H."/>
            <person name="Karst S.M."/>
            <person name="Dueholm M.S."/>
            <person name="Nielsen P.H."/>
            <person name="Albertsen M."/>
        </authorList>
    </citation>
    <scope>NUCLEOTIDE SEQUENCE [LARGE SCALE GENOMIC DNA]</scope>
    <source>
        <strain evidence="2">Ega_18-Q3-R5-49_MAXAC.001</strain>
    </source>
</reference>
<feature type="compositionally biased region" description="Basic and acidic residues" evidence="1">
    <location>
        <begin position="38"/>
        <end position="49"/>
    </location>
</feature>
<organism evidence="2 3">
    <name type="scientific">Candidatus Phosphoribacter hodrii</name>
    <dbReference type="NCBI Taxonomy" id="2953743"/>
    <lineage>
        <taxon>Bacteria</taxon>
        <taxon>Bacillati</taxon>
        <taxon>Actinomycetota</taxon>
        <taxon>Actinomycetes</taxon>
        <taxon>Micrococcales</taxon>
        <taxon>Dermatophilaceae</taxon>
        <taxon>Candidatus Phosphoribacter</taxon>
    </lineage>
</organism>